<comment type="caution">
    <text evidence="1">The sequence shown here is derived from an EMBL/GenBank/DDBJ whole genome shotgun (WGS) entry which is preliminary data.</text>
</comment>
<dbReference type="GO" id="GO:0008641">
    <property type="term" value="F:ubiquitin-like modifier activating enzyme activity"/>
    <property type="evidence" value="ECO:0007669"/>
    <property type="project" value="InterPro"/>
</dbReference>
<dbReference type="SUPFAM" id="SSF69572">
    <property type="entry name" value="Activating enzymes of the ubiquitin-like proteins"/>
    <property type="match status" value="1"/>
</dbReference>
<evidence type="ECO:0000313" key="1">
    <source>
        <dbReference type="EMBL" id="SCL87038.1"/>
    </source>
</evidence>
<proteinExistence type="predicted"/>
<accession>A0AAX2CDV7</accession>
<dbReference type="Gene3D" id="3.40.50.720">
    <property type="entry name" value="NAD(P)-binding Rossmann-like Domain"/>
    <property type="match status" value="1"/>
</dbReference>
<dbReference type="InterPro" id="IPR022368">
    <property type="entry name" value="Thiazole_bacteriocin_mat_put"/>
</dbReference>
<evidence type="ECO:0000313" key="2">
    <source>
        <dbReference type="Proteomes" id="UP000242164"/>
    </source>
</evidence>
<dbReference type="Proteomes" id="UP000242164">
    <property type="component" value="Unassembled WGS sequence"/>
</dbReference>
<dbReference type="InterPro" id="IPR035985">
    <property type="entry name" value="Ubiquitin-activating_enz"/>
</dbReference>
<dbReference type="NCBIfam" id="TIGR03693">
    <property type="entry name" value="ocin_ThiF_like"/>
    <property type="match status" value="1"/>
</dbReference>
<sequence>MSNFSPSAKLKMNQDTFFLPDSDGGVYFRNNVSSFRMQGDGIYEWIEKLMPMFNGKHTLEELTNGLPLPYQKRVFEIGELLYTNGFVRDVSQNAPHQLDDTLLERYASQIEFLEASSHSGALHFQTYRQANVLAIGSGPMLISLVASLLTSGLPTFHYLITDRDATNLARLDELIQEAQSADQGVSVQEIETTIDCSLAETFEPFDWILYVSQNGNIDKLRLLDSICQEEKKNFIPAIYLEQVGLVGPIITSDCRQCWESAWHRMHETALHPNEWEDSFSPIAGAMLANVLVFELFKEITGASNRETNGQFFLLDLETLEGNWHSFVRHPLTINNCVTFELLTEIDKKLEQDAKRNHSHELFRFFDKLTSRTSGIFHMWEEDDLQQLPLSQCYIQIADPLSEGPTALLPPIICSGFTHDEARRSAGLTGIETYVSKMIDFLLSEQEEFIGIGAGETMTEGIYRAFQHYFSHQLCMRQTSKPEEIIPLELTEIADKQCRFYFDALRIACEEPTIGMAENLYGFPVIWVQAHHKWYGSAHFNVTLALRNALQQALSHFQNEEAPYQSNLLWNSSILMLDREPCRIEIQTEEVTPNLSTLQNALQKLKEQHLYPYILDLSIEPFLKEGLSGVFGVVIKEEVDEC</sequence>
<dbReference type="AlphaFoldDB" id="A0AAX2CDV7"/>
<protein>
    <submittedName>
        <fullName evidence="1">Group-specific protein</fullName>
    </submittedName>
</protein>
<reference evidence="1 2" key="1">
    <citation type="submission" date="2016-08" db="EMBL/GenBank/DDBJ databases">
        <authorList>
            <person name="Loux V."/>
            <person name="Rue O."/>
        </authorList>
    </citation>
    <scope>NUCLEOTIDE SEQUENCE [LARGE SCALE GENOMIC DNA]</scope>
    <source>
        <strain evidence="1 2">AFSSA_08CEB44bac</strain>
    </source>
</reference>
<gene>
    <name evidence="1" type="ORF">BCB44BAC_01072</name>
</gene>
<dbReference type="EMBL" id="FMIK01000018">
    <property type="protein sequence ID" value="SCL87038.1"/>
    <property type="molecule type" value="Genomic_DNA"/>
</dbReference>
<organism evidence="1 2">
    <name type="scientific">Bacillus cytotoxicus</name>
    <dbReference type="NCBI Taxonomy" id="580165"/>
    <lineage>
        <taxon>Bacteria</taxon>
        <taxon>Bacillati</taxon>
        <taxon>Bacillota</taxon>
        <taxon>Bacilli</taxon>
        <taxon>Bacillales</taxon>
        <taxon>Bacillaceae</taxon>
        <taxon>Bacillus</taxon>
        <taxon>Bacillus cereus group</taxon>
    </lineage>
</organism>
<dbReference type="RefSeq" id="WP_087097986.1">
    <property type="nucleotide sequence ID" value="NZ_CP066179.1"/>
</dbReference>
<name>A0AAX2CDV7_9BACI</name>